<reference evidence="1" key="1">
    <citation type="journal article" date="2014" name="Front. Microbiol.">
        <title>High frequency of phylogenetically diverse reductive dehalogenase-homologous genes in deep subseafloor sedimentary metagenomes.</title>
        <authorList>
            <person name="Kawai M."/>
            <person name="Futagami T."/>
            <person name="Toyoda A."/>
            <person name="Takaki Y."/>
            <person name="Nishi S."/>
            <person name="Hori S."/>
            <person name="Arai W."/>
            <person name="Tsubouchi T."/>
            <person name="Morono Y."/>
            <person name="Uchiyama I."/>
            <person name="Ito T."/>
            <person name="Fujiyama A."/>
            <person name="Inagaki F."/>
            <person name="Takami H."/>
        </authorList>
    </citation>
    <scope>NUCLEOTIDE SEQUENCE</scope>
    <source>
        <strain evidence="1">Expedition CK06-06</strain>
    </source>
</reference>
<organism evidence="1">
    <name type="scientific">marine sediment metagenome</name>
    <dbReference type="NCBI Taxonomy" id="412755"/>
    <lineage>
        <taxon>unclassified sequences</taxon>
        <taxon>metagenomes</taxon>
        <taxon>ecological metagenomes</taxon>
    </lineage>
</organism>
<dbReference type="GO" id="GO:0008483">
    <property type="term" value="F:transaminase activity"/>
    <property type="evidence" value="ECO:0007669"/>
    <property type="project" value="TreeGrafter"/>
</dbReference>
<dbReference type="AlphaFoldDB" id="X1JCH4"/>
<dbReference type="InterPro" id="IPR015421">
    <property type="entry name" value="PyrdxlP-dep_Trfase_major"/>
</dbReference>
<dbReference type="PANTHER" id="PTHR30244:SF34">
    <property type="entry name" value="DTDP-4-AMINO-4,6-DIDEOXYGALACTOSE TRANSAMINASE"/>
    <property type="match status" value="1"/>
</dbReference>
<dbReference type="GO" id="GO:0030170">
    <property type="term" value="F:pyridoxal phosphate binding"/>
    <property type="evidence" value="ECO:0007669"/>
    <property type="project" value="TreeGrafter"/>
</dbReference>
<sequence>MEELAINGGKPVRNKFLPYGHQWIDDEDIKSVIEVLKSDWITQGPKVKEFEEAIAKLTGAKYAVTLSSGTAALHAACSAAGISAGDEIITTPTTFAASSNCILYLGGKPVFADIKEDTYNIDPEEIEKKVTNKTKAIIPVDFAGQPADLDEIYEIAKERNLIVIEDASHALGAEYKGKKVGTLSDLTIFSFHPVKH</sequence>
<evidence type="ECO:0000313" key="1">
    <source>
        <dbReference type="EMBL" id="GAH76044.1"/>
    </source>
</evidence>
<dbReference type="PANTHER" id="PTHR30244">
    <property type="entry name" value="TRANSAMINASE"/>
    <property type="match status" value="1"/>
</dbReference>
<feature type="non-terminal residue" evidence="1">
    <location>
        <position position="196"/>
    </location>
</feature>
<proteinExistence type="predicted"/>
<accession>X1JCH4</accession>
<dbReference type="InterPro" id="IPR000653">
    <property type="entry name" value="DegT/StrS_aminotransferase"/>
</dbReference>
<dbReference type="EMBL" id="BARU01026401">
    <property type="protein sequence ID" value="GAH76044.1"/>
    <property type="molecule type" value="Genomic_DNA"/>
</dbReference>
<dbReference type="GO" id="GO:0000271">
    <property type="term" value="P:polysaccharide biosynthetic process"/>
    <property type="evidence" value="ECO:0007669"/>
    <property type="project" value="TreeGrafter"/>
</dbReference>
<dbReference type="InterPro" id="IPR015424">
    <property type="entry name" value="PyrdxlP-dep_Trfase"/>
</dbReference>
<dbReference type="Gene3D" id="3.40.640.10">
    <property type="entry name" value="Type I PLP-dependent aspartate aminotransferase-like (Major domain)"/>
    <property type="match status" value="1"/>
</dbReference>
<dbReference type="Pfam" id="PF01041">
    <property type="entry name" value="DegT_DnrJ_EryC1"/>
    <property type="match status" value="1"/>
</dbReference>
<evidence type="ECO:0008006" key="2">
    <source>
        <dbReference type="Google" id="ProtNLM"/>
    </source>
</evidence>
<name>X1JCH4_9ZZZZ</name>
<gene>
    <name evidence="1" type="ORF">S03H2_42413</name>
</gene>
<protein>
    <recommendedName>
        <fullName evidence="2">Aminotransferase class I/classII domain-containing protein</fullName>
    </recommendedName>
</protein>
<comment type="caution">
    <text evidence="1">The sequence shown here is derived from an EMBL/GenBank/DDBJ whole genome shotgun (WGS) entry which is preliminary data.</text>
</comment>
<dbReference type="SUPFAM" id="SSF53383">
    <property type="entry name" value="PLP-dependent transferases"/>
    <property type="match status" value="1"/>
</dbReference>